<dbReference type="KEGG" id="csb:CLSA_c25970"/>
<sequence length="165" mass="19020">MENKKIIKLSNIPSSKKIKKLEYKIYTPDMVKRYKNTFKIILKITNNRNKTLFIMYKKVKEWYEQEDDVDLNIEKIHINTKLGSYTSGGCGIGASLFAGLLASGVFSYIDNYVSKLGTTSLVVYVISTLFFGFKILSNEDDKVEMYNMFLQVLNTLEEDKAHSKK</sequence>
<accession>U5MSS0</accession>
<dbReference type="OrthoDB" id="1909266at2"/>
<gene>
    <name evidence="2" type="ORF">CLSA_c25970</name>
</gene>
<keyword evidence="3" id="KW-1185">Reference proteome</keyword>
<reference evidence="2 3" key="1">
    <citation type="journal article" date="2013" name="Genome Announc.">
        <title>Complete Genome Sequence of the Solvent Producer Clostridium saccharobutylicum NCP262 (DSM 13864).</title>
        <authorList>
            <person name="Poehlein A."/>
            <person name="Hartwich K."/>
            <person name="Krabben P."/>
            <person name="Ehrenreich A."/>
            <person name="Liebl W."/>
            <person name="Durre P."/>
            <person name="Gottschalk G."/>
            <person name="Daniel R."/>
        </authorList>
    </citation>
    <scope>NUCLEOTIDE SEQUENCE [LARGE SCALE GENOMIC DNA]</scope>
    <source>
        <strain evidence="2">DSM 13864</strain>
    </source>
</reference>
<dbReference type="HOGENOM" id="CLU_1568035_0_0_9"/>
<evidence type="ECO:0000256" key="1">
    <source>
        <dbReference type="SAM" id="Phobius"/>
    </source>
</evidence>
<dbReference type="RefSeq" id="WP_022746716.1">
    <property type="nucleotide sequence ID" value="NC_022571.1"/>
</dbReference>
<dbReference type="eggNOG" id="ENOG5030GF7">
    <property type="taxonomic scope" value="Bacteria"/>
</dbReference>
<keyword evidence="1" id="KW-0472">Membrane</keyword>
<proteinExistence type="predicted"/>
<feature type="transmembrane region" description="Helical" evidence="1">
    <location>
        <begin position="85"/>
        <end position="109"/>
    </location>
</feature>
<evidence type="ECO:0000313" key="3">
    <source>
        <dbReference type="Proteomes" id="UP000017118"/>
    </source>
</evidence>
<dbReference type="AlphaFoldDB" id="U5MSS0"/>
<name>U5MSS0_CLOSA</name>
<dbReference type="GeneID" id="55475004"/>
<organism evidence="2 3">
    <name type="scientific">Clostridium saccharobutylicum DSM 13864</name>
    <dbReference type="NCBI Taxonomy" id="1345695"/>
    <lineage>
        <taxon>Bacteria</taxon>
        <taxon>Bacillati</taxon>
        <taxon>Bacillota</taxon>
        <taxon>Clostridia</taxon>
        <taxon>Eubacteriales</taxon>
        <taxon>Clostridiaceae</taxon>
        <taxon>Clostridium</taxon>
    </lineage>
</organism>
<protein>
    <submittedName>
        <fullName evidence="2">Uncharacterized protein</fullName>
    </submittedName>
</protein>
<dbReference type="Proteomes" id="UP000017118">
    <property type="component" value="Chromosome"/>
</dbReference>
<evidence type="ECO:0000313" key="2">
    <source>
        <dbReference type="EMBL" id="AGX43568.1"/>
    </source>
</evidence>
<keyword evidence="1" id="KW-0812">Transmembrane</keyword>
<keyword evidence="1" id="KW-1133">Transmembrane helix</keyword>
<feature type="transmembrane region" description="Helical" evidence="1">
    <location>
        <begin position="121"/>
        <end position="137"/>
    </location>
</feature>
<dbReference type="EMBL" id="CP006721">
    <property type="protein sequence ID" value="AGX43568.1"/>
    <property type="molecule type" value="Genomic_DNA"/>
</dbReference>
<dbReference type="PATRIC" id="fig|1345695.10.peg.1805"/>